<dbReference type="Gene3D" id="1.10.10.10">
    <property type="entry name" value="Winged helix-like DNA-binding domain superfamily/Winged helix DNA-binding domain"/>
    <property type="match status" value="1"/>
</dbReference>
<gene>
    <name evidence="9" type="ORF">AUJ66_00660</name>
</gene>
<evidence type="ECO:0000313" key="10">
    <source>
        <dbReference type="Proteomes" id="UP000182278"/>
    </source>
</evidence>
<keyword evidence="5" id="KW-0238">DNA-binding</keyword>
<evidence type="ECO:0000313" key="9">
    <source>
        <dbReference type="EMBL" id="OIN98612.1"/>
    </source>
</evidence>
<evidence type="ECO:0000256" key="8">
    <source>
        <dbReference type="PIRSR" id="PIRSR602481-2"/>
    </source>
</evidence>
<protein>
    <submittedName>
        <fullName evidence="9">Ferric uptake regulation protein</fullName>
    </submittedName>
</protein>
<dbReference type="GO" id="GO:0008270">
    <property type="term" value="F:zinc ion binding"/>
    <property type="evidence" value="ECO:0007669"/>
    <property type="project" value="TreeGrafter"/>
</dbReference>
<organism evidence="9 10">
    <name type="scientific">Candidatus Desantisbacteria bacterium CG1_02_38_46</name>
    <dbReference type="NCBI Taxonomy" id="1817893"/>
    <lineage>
        <taxon>Bacteria</taxon>
        <taxon>Candidatus Desantisiibacteriota</taxon>
    </lineage>
</organism>
<evidence type="ECO:0000256" key="4">
    <source>
        <dbReference type="ARBA" id="ARBA00023015"/>
    </source>
</evidence>
<dbReference type="InterPro" id="IPR043135">
    <property type="entry name" value="Fur_C"/>
</dbReference>
<accession>A0A1J4SJ09</accession>
<evidence type="ECO:0000256" key="5">
    <source>
        <dbReference type="ARBA" id="ARBA00023125"/>
    </source>
</evidence>
<dbReference type="GO" id="GO:0045892">
    <property type="term" value="P:negative regulation of DNA-templated transcription"/>
    <property type="evidence" value="ECO:0007669"/>
    <property type="project" value="TreeGrafter"/>
</dbReference>
<feature type="binding site" evidence="7">
    <location>
        <position position="146"/>
    </location>
    <ligand>
        <name>Zn(2+)</name>
        <dbReference type="ChEBI" id="CHEBI:29105"/>
    </ligand>
</feature>
<dbReference type="Gene3D" id="3.30.1490.190">
    <property type="match status" value="1"/>
</dbReference>
<dbReference type="PANTHER" id="PTHR33202:SF7">
    <property type="entry name" value="FERRIC UPTAKE REGULATION PROTEIN"/>
    <property type="match status" value="1"/>
</dbReference>
<keyword evidence="2" id="KW-0678">Repressor</keyword>
<dbReference type="Pfam" id="PF01475">
    <property type="entry name" value="FUR"/>
    <property type="match status" value="1"/>
</dbReference>
<evidence type="ECO:0000256" key="7">
    <source>
        <dbReference type="PIRSR" id="PIRSR602481-1"/>
    </source>
</evidence>
<keyword evidence="3 7" id="KW-0862">Zinc</keyword>
<keyword evidence="7" id="KW-0479">Metal-binding</keyword>
<dbReference type="STRING" id="1817893.AUJ66_00660"/>
<dbReference type="GO" id="GO:1900376">
    <property type="term" value="P:regulation of secondary metabolite biosynthetic process"/>
    <property type="evidence" value="ECO:0007669"/>
    <property type="project" value="TreeGrafter"/>
</dbReference>
<dbReference type="CDD" id="cd07153">
    <property type="entry name" value="Fur_like"/>
    <property type="match status" value="1"/>
</dbReference>
<comment type="similarity">
    <text evidence="1">Belongs to the Fur family.</text>
</comment>
<feature type="binding site" evidence="7">
    <location>
        <position position="100"/>
    </location>
    <ligand>
        <name>Zn(2+)</name>
        <dbReference type="ChEBI" id="CHEBI:29105"/>
    </ligand>
</feature>
<dbReference type="PANTHER" id="PTHR33202">
    <property type="entry name" value="ZINC UPTAKE REGULATION PROTEIN"/>
    <property type="match status" value="1"/>
</dbReference>
<dbReference type="GO" id="GO:0000976">
    <property type="term" value="F:transcription cis-regulatory region binding"/>
    <property type="evidence" value="ECO:0007669"/>
    <property type="project" value="TreeGrafter"/>
</dbReference>
<dbReference type="InterPro" id="IPR036390">
    <property type="entry name" value="WH_DNA-bd_sf"/>
</dbReference>
<evidence type="ECO:0000256" key="2">
    <source>
        <dbReference type="ARBA" id="ARBA00022491"/>
    </source>
</evidence>
<proteinExistence type="inferred from homology"/>
<feature type="binding site" evidence="8">
    <location>
        <position position="91"/>
    </location>
    <ligand>
        <name>Fe cation</name>
        <dbReference type="ChEBI" id="CHEBI:24875"/>
    </ligand>
</feature>
<dbReference type="InterPro" id="IPR036388">
    <property type="entry name" value="WH-like_DNA-bd_sf"/>
</dbReference>
<keyword evidence="4" id="KW-0805">Transcription regulation</keyword>
<dbReference type="Proteomes" id="UP000182278">
    <property type="component" value="Unassembled WGS sequence"/>
</dbReference>
<comment type="cofactor">
    <cofactor evidence="8">
        <name>Mn(2+)</name>
        <dbReference type="ChEBI" id="CHEBI:29035"/>
    </cofactor>
    <cofactor evidence="8">
        <name>Fe(2+)</name>
        <dbReference type="ChEBI" id="CHEBI:29033"/>
    </cofactor>
    <text evidence="8">Binds 1 Mn(2+) or Fe(2+) ion per subunit.</text>
</comment>
<dbReference type="SUPFAM" id="SSF46785">
    <property type="entry name" value="Winged helix' DNA-binding domain"/>
    <property type="match status" value="1"/>
</dbReference>
<evidence type="ECO:0000256" key="6">
    <source>
        <dbReference type="ARBA" id="ARBA00023163"/>
    </source>
</evidence>
<name>A0A1J4SJ09_9BACT</name>
<feature type="binding site" evidence="7">
    <location>
        <position position="97"/>
    </location>
    <ligand>
        <name>Zn(2+)</name>
        <dbReference type="ChEBI" id="CHEBI:29105"/>
    </ligand>
</feature>
<dbReference type="InterPro" id="IPR002481">
    <property type="entry name" value="FUR"/>
</dbReference>
<keyword evidence="8" id="KW-0408">Iron</keyword>
<feature type="binding site" evidence="7">
    <location>
        <position position="143"/>
    </location>
    <ligand>
        <name>Zn(2+)</name>
        <dbReference type="ChEBI" id="CHEBI:29105"/>
    </ligand>
</feature>
<dbReference type="GO" id="GO:0003700">
    <property type="term" value="F:DNA-binding transcription factor activity"/>
    <property type="evidence" value="ECO:0007669"/>
    <property type="project" value="InterPro"/>
</dbReference>
<sequence length="149" mass="17194">MFGPHRWHGKFRGCGCRLTLPRETVLNILNRTDKHLSVDEVFAVVNRSYPGIGIATIYRTLDLLSRMGLVSKFEFGDGKSRYELAESKKGHHHHLVCNGCGRIIDYSDFINKEVKFVSELEKELAEKHKFKINSHQIHFYGICKECTNK</sequence>
<comment type="cofactor">
    <cofactor evidence="7">
        <name>Zn(2+)</name>
        <dbReference type="ChEBI" id="CHEBI:29105"/>
    </cofactor>
    <text evidence="7">Binds 1 zinc ion per subunit.</text>
</comment>
<reference evidence="9 10" key="1">
    <citation type="journal article" date="2016" name="Environ. Microbiol.">
        <title>Genomic resolution of a cold subsurface aquifer community provides metabolic insights for novel microbes adapted to high CO concentrations.</title>
        <authorList>
            <person name="Probst A.J."/>
            <person name="Castelle C.J."/>
            <person name="Singh A."/>
            <person name="Brown C.T."/>
            <person name="Anantharaman K."/>
            <person name="Sharon I."/>
            <person name="Hug L.A."/>
            <person name="Burstein D."/>
            <person name="Emerson J.B."/>
            <person name="Thomas B.C."/>
            <person name="Banfield J.F."/>
        </authorList>
    </citation>
    <scope>NUCLEOTIDE SEQUENCE [LARGE SCALE GENOMIC DNA]</scope>
    <source>
        <strain evidence="9">CG1_02_38_46</strain>
    </source>
</reference>
<dbReference type="EMBL" id="MNUO01000008">
    <property type="protein sequence ID" value="OIN98612.1"/>
    <property type="molecule type" value="Genomic_DNA"/>
</dbReference>
<feature type="binding site" evidence="8">
    <location>
        <position position="135"/>
    </location>
    <ligand>
        <name>Fe cation</name>
        <dbReference type="ChEBI" id="CHEBI:24875"/>
    </ligand>
</feature>
<dbReference type="AlphaFoldDB" id="A0A1J4SJ09"/>
<evidence type="ECO:0000256" key="1">
    <source>
        <dbReference type="ARBA" id="ARBA00007957"/>
    </source>
</evidence>
<comment type="caution">
    <text evidence="9">The sequence shown here is derived from an EMBL/GenBank/DDBJ whole genome shotgun (WGS) entry which is preliminary data.</text>
</comment>
<keyword evidence="6" id="KW-0804">Transcription</keyword>
<evidence type="ECO:0000256" key="3">
    <source>
        <dbReference type="ARBA" id="ARBA00022833"/>
    </source>
</evidence>